<evidence type="ECO:0000313" key="2">
    <source>
        <dbReference type="Proteomes" id="UP000013111"/>
    </source>
</evidence>
<name>A0A830ZZ86_ERWAM</name>
<dbReference type="Proteomes" id="UP000013111">
    <property type="component" value="Unassembled WGS sequence"/>
</dbReference>
<dbReference type="EMBL" id="CAPB01000011">
    <property type="protein sequence ID" value="CCO93382.1"/>
    <property type="molecule type" value="Genomic_DNA"/>
</dbReference>
<gene>
    <name evidence="1" type="ORF">BN437_1441</name>
</gene>
<reference evidence="1 2" key="1">
    <citation type="submission" date="2012-11" db="EMBL/GenBank/DDBJ databases">
        <authorList>
            <person name="Linke B."/>
        </authorList>
    </citation>
    <scope>NUCLEOTIDE SEQUENCE [LARGE SCALE GENOMIC DNA]</scope>
    <source>
        <strain evidence="2">CFBP 1232</strain>
    </source>
</reference>
<dbReference type="GeneID" id="97605693"/>
<accession>A0A830ZZ86</accession>
<comment type="caution">
    <text evidence="1">The sequence shown here is derived from an EMBL/GenBank/DDBJ whole genome shotgun (WGS) entry which is preliminary data.</text>
</comment>
<organism evidence="1 2">
    <name type="scientific">Erwinia amylovora NBRC 12687 = CFBP 1232</name>
    <dbReference type="NCBI Taxonomy" id="1219359"/>
    <lineage>
        <taxon>Bacteria</taxon>
        <taxon>Pseudomonadati</taxon>
        <taxon>Pseudomonadota</taxon>
        <taxon>Gammaproteobacteria</taxon>
        <taxon>Enterobacterales</taxon>
        <taxon>Erwiniaceae</taxon>
        <taxon>Erwinia</taxon>
    </lineage>
</organism>
<protein>
    <submittedName>
        <fullName evidence="1">Uncharacterized protein</fullName>
    </submittedName>
</protein>
<proteinExistence type="predicted"/>
<dbReference type="RefSeq" id="WP_004157007.1">
    <property type="nucleotide sequence ID" value="NZ_BAYW01000002.1"/>
</dbReference>
<reference evidence="1 2" key="2">
    <citation type="submission" date="2013-04" db="EMBL/GenBank/DDBJ databases">
        <title>Comparative genomics of 12 strains of Erwinia amylovora identifies a pan-genome with a large conserved core and provides insights into host specificity.</title>
        <authorList>
            <person name="Mann R.A."/>
            <person name="Smits T.H.M."/>
            <person name="Buehlmann A."/>
            <person name="Blom J."/>
            <person name="Goesmann A."/>
            <person name="Frey J.E."/>
            <person name="Plummer K.M."/>
            <person name="Beer S.V."/>
            <person name="Luck J."/>
            <person name="Duffy B."/>
            <person name="Rodoni B."/>
        </authorList>
    </citation>
    <scope>NUCLEOTIDE SEQUENCE [LARGE SCALE GENOMIC DNA]</scope>
    <source>
        <strain evidence="2">CFBP 1232</strain>
    </source>
</reference>
<dbReference type="AlphaFoldDB" id="A0A830ZZ86"/>
<sequence length="58" mass="6181">MREKSASEHKESNQAGEDALPFFTRTAAAFIISLVIKAAHAGQMAFICATETKAALQA</sequence>
<evidence type="ECO:0000313" key="1">
    <source>
        <dbReference type="EMBL" id="CCO93382.1"/>
    </source>
</evidence>